<feature type="domain" description="SCP" evidence="3">
    <location>
        <begin position="64"/>
        <end position="197"/>
    </location>
</feature>
<evidence type="ECO:0000313" key="5">
    <source>
        <dbReference type="Proteomes" id="UP000324832"/>
    </source>
</evidence>
<dbReference type="PROSITE" id="PS01009">
    <property type="entry name" value="CRISP_1"/>
    <property type="match status" value="1"/>
</dbReference>
<evidence type="ECO:0000256" key="1">
    <source>
        <dbReference type="ARBA" id="ARBA00004613"/>
    </source>
</evidence>
<dbReference type="Proteomes" id="UP000324832">
    <property type="component" value="Unassembled WGS sequence"/>
</dbReference>
<organism evidence="4 5">
    <name type="scientific">Leptidea sinapis</name>
    <dbReference type="NCBI Taxonomy" id="189913"/>
    <lineage>
        <taxon>Eukaryota</taxon>
        <taxon>Metazoa</taxon>
        <taxon>Ecdysozoa</taxon>
        <taxon>Arthropoda</taxon>
        <taxon>Hexapoda</taxon>
        <taxon>Insecta</taxon>
        <taxon>Pterygota</taxon>
        <taxon>Neoptera</taxon>
        <taxon>Endopterygota</taxon>
        <taxon>Lepidoptera</taxon>
        <taxon>Glossata</taxon>
        <taxon>Ditrysia</taxon>
        <taxon>Papilionoidea</taxon>
        <taxon>Pieridae</taxon>
        <taxon>Dismorphiinae</taxon>
        <taxon>Leptidea</taxon>
    </lineage>
</organism>
<dbReference type="SUPFAM" id="SSF55797">
    <property type="entry name" value="PR-1-like"/>
    <property type="match status" value="1"/>
</dbReference>
<dbReference type="InterPro" id="IPR001283">
    <property type="entry name" value="CRISP-related"/>
</dbReference>
<reference evidence="4 5" key="1">
    <citation type="submission" date="2017-07" db="EMBL/GenBank/DDBJ databases">
        <authorList>
            <person name="Talla V."/>
            <person name="Backstrom N."/>
        </authorList>
    </citation>
    <scope>NUCLEOTIDE SEQUENCE [LARGE SCALE GENOMIC DNA]</scope>
</reference>
<dbReference type="InterPro" id="IPR035940">
    <property type="entry name" value="CAP_sf"/>
</dbReference>
<dbReference type="EMBL" id="FZQP02001315">
    <property type="protein sequence ID" value="VVC92423.1"/>
    <property type="molecule type" value="Genomic_DNA"/>
</dbReference>
<dbReference type="InterPro" id="IPR018244">
    <property type="entry name" value="Allrgn_V5/Tpx1_CS"/>
</dbReference>
<comment type="subcellular location">
    <subcellularLocation>
        <location evidence="1">Secreted</location>
    </subcellularLocation>
</comment>
<dbReference type="AlphaFoldDB" id="A0A5E4Q2E1"/>
<evidence type="ECO:0000313" key="4">
    <source>
        <dbReference type="EMBL" id="VVC92423.1"/>
    </source>
</evidence>
<evidence type="ECO:0000259" key="3">
    <source>
        <dbReference type="SMART" id="SM00198"/>
    </source>
</evidence>
<protein>
    <recommendedName>
        <fullName evidence="3">SCP domain-containing protein</fullName>
    </recommendedName>
</protein>
<proteinExistence type="predicted"/>
<dbReference type="SMART" id="SM00198">
    <property type="entry name" value="SCP"/>
    <property type="match status" value="1"/>
</dbReference>
<sequence>MSYYPGNCKFVKKEFSSELLRCSIFKGRSRSTSVGWEQPTRPHDAINAMTSQRERRADDNVELLPLKSMLVNNNNREDEAYYPPPINSNPSSSNLYDYTLLSKRTPASKRIVHFSLACVSRHSISPIAPRTFDLVQANKAMDVRKSHHIGMQLCANTGHFTQMVWVSTRFFGVGKARSRAGKVIVVANYSPPGNMSGHFETNVLPPLPENMPDLPPQQ</sequence>
<evidence type="ECO:0000256" key="2">
    <source>
        <dbReference type="ARBA" id="ARBA00022525"/>
    </source>
</evidence>
<dbReference type="PANTHER" id="PTHR10334">
    <property type="entry name" value="CYSTEINE-RICH SECRETORY PROTEIN-RELATED"/>
    <property type="match status" value="1"/>
</dbReference>
<accession>A0A5E4Q2E1</accession>
<name>A0A5E4Q2E1_9NEOP</name>
<keyword evidence="5" id="KW-1185">Reference proteome</keyword>
<dbReference type="Gene3D" id="3.40.33.10">
    <property type="entry name" value="CAP"/>
    <property type="match status" value="1"/>
</dbReference>
<gene>
    <name evidence="4" type="ORF">LSINAPIS_LOCUS4879</name>
</gene>
<keyword evidence="2" id="KW-0964">Secreted</keyword>
<dbReference type="InterPro" id="IPR014044">
    <property type="entry name" value="CAP_dom"/>
</dbReference>
<dbReference type="GO" id="GO:0005576">
    <property type="term" value="C:extracellular region"/>
    <property type="evidence" value="ECO:0007669"/>
    <property type="project" value="UniProtKB-SubCell"/>
</dbReference>